<dbReference type="InterPro" id="IPR038287">
    <property type="entry name" value="Cse2_sf"/>
</dbReference>
<keyword evidence="2" id="KW-1185">Reference proteome</keyword>
<accession>A0ABW8NJK0</accession>
<comment type="caution">
    <text evidence="1">The sequence shown here is derived from an EMBL/GenBank/DDBJ whole genome shotgun (WGS) entry which is preliminary data.</text>
</comment>
<dbReference type="Gene3D" id="1.10.520.40">
    <property type="entry name" value="CRISPR-associated protein Cse2"/>
    <property type="match status" value="1"/>
</dbReference>
<protein>
    <submittedName>
        <fullName evidence="1">Type I-E CRISPR-associated protein Cse2/CasB</fullName>
    </submittedName>
</protein>
<organism evidence="1 2">
    <name type="scientific">Oceanobacter antarcticus</name>
    <dbReference type="NCBI Taxonomy" id="3133425"/>
    <lineage>
        <taxon>Bacteria</taxon>
        <taxon>Pseudomonadati</taxon>
        <taxon>Pseudomonadota</taxon>
        <taxon>Gammaproteobacteria</taxon>
        <taxon>Oceanospirillales</taxon>
        <taxon>Oceanospirillaceae</taxon>
        <taxon>Oceanobacter</taxon>
    </lineage>
</organism>
<dbReference type="RefSeq" id="WP_416205988.1">
    <property type="nucleotide sequence ID" value="NZ_JBBKTX010000011.1"/>
</dbReference>
<dbReference type="Pfam" id="PF09485">
    <property type="entry name" value="CRISPR_Cse2"/>
    <property type="match status" value="1"/>
</dbReference>
<evidence type="ECO:0000313" key="2">
    <source>
        <dbReference type="Proteomes" id="UP001620597"/>
    </source>
</evidence>
<reference evidence="1 2" key="1">
    <citation type="submission" date="2024-03" db="EMBL/GenBank/DDBJ databases">
        <title>High-quality draft genome sequence of Oceanobacter sp. wDCs-4.</title>
        <authorList>
            <person name="Dong C."/>
        </authorList>
    </citation>
    <scope>NUCLEOTIDE SEQUENCE [LARGE SCALE GENOMIC DNA]</scope>
    <source>
        <strain evidence="2">wDCs-4</strain>
    </source>
</reference>
<dbReference type="NCBIfam" id="TIGR02548">
    <property type="entry name" value="casB_cse2"/>
    <property type="match status" value="1"/>
</dbReference>
<gene>
    <name evidence="1" type="primary">casB</name>
    <name evidence="1" type="synonym">cse2</name>
    <name evidence="1" type="ORF">WG929_10535</name>
</gene>
<dbReference type="CDD" id="cd09731">
    <property type="entry name" value="Cse2_I-E"/>
    <property type="match status" value="1"/>
</dbReference>
<dbReference type="InterPro" id="IPR013382">
    <property type="entry name" value="CRISPR-assoc_prot_Cse2"/>
</dbReference>
<name>A0ABW8NJK0_9GAMM</name>
<dbReference type="Proteomes" id="UP001620597">
    <property type="component" value="Unassembled WGS sequence"/>
</dbReference>
<sequence length="188" mass="20836">MDQKPAEASNTSTGKLSRAARFVGYVIDRINKDNGFAARLKRADNPATEYQSWELLAEFGVDLEKDWERLPYCTVGAALARAKPGADGKLPLGGAIAACYDDGNQSDQAKARLRRLLACTSTAEACRILRPLLTLMASRGIIPNFSQLLQQLLWFSGQGQERVRIRWAKDFYRRAVEADDAMAEATHD</sequence>
<evidence type="ECO:0000313" key="1">
    <source>
        <dbReference type="EMBL" id="MFK4752845.1"/>
    </source>
</evidence>
<proteinExistence type="predicted"/>
<dbReference type="EMBL" id="JBBKTX010000011">
    <property type="protein sequence ID" value="MFK4752845.1"/>
    <property type="molecule type" value="Genomic_DNA"/>
</dbReference>